<dbReference type="InterPro" id="IPR052644">
    <property type="entry name" value="ZMAT3"/>
</dbReference>
<sequence length="430" mass="48683">MSIPFYKMNSREEYEMNEDCGWTEEPPRLPRRKIRNNEYSNAFGNYNGGYWSDDQGPGPFDHPPRPPPNFMFGPGPGPMFGPLPNQNPFGRGFGPDGPAMRRPNRVERVKRYLMRCGLTKDSLKNIPREILHKIEPEYCGVCALELDSFGMSRLHYLSKNHAKNLRKWVSKSNDGGSNQKEIPLKSRELYCELCDVHITSKSHADSHYAGRPHRAVVEGRKKPKNTILCQKSMEGRLEQLIRREKKNLKPIEEIQENEDEKEAKPISPELYCEICKTSMTCSEQMTMHLNGKRHLTKEKQHILKMMKCGSENEKKQKAPVKQEKTEKSNDETAADCIIVANKAIDVDTAIDLLTQAIDEEDVAEITDEGSKTAEVSKTADDENNANNAKEGEGEGDHGDADNAEEPKEGEDDYDWGNGSGNWEDAPGEEL</sequence>
<accession>A0A6J2K4B1</accession>
<dbReference type="SUPFAM" id="SSF57667">
    <property type="entry name" value="beta-beta-alpha zinc fingers"/>
    <property type="match status" value="3"/>
</dbReference>
<feature type="compositionally biased region" description="Basic and acidic residues" evidence="1">
    <location>
        <begin position="389"/>
        <end position="406"/>
    </location>
</feature>
<evidence type="ECO:0000256" key="1">
    <source>
        <dbReference type="SAM" id="MobiDB-lite"/>
    </source>
</evidence>
<evidence type="ECO:0000313" key="3">
    <source>
        <dbReference type="Proteomes" id="UP000504629"/>
    </source>
</evidence>
<feature type="domain" description="U1-type" evidence="2">
    <location>
        <begin position="134"/>
        <end position="168"/>
    </location>
</feature>
<reference evidence="4" key="1">
    <citation type="submission" date="2025-08" db="UniProtKB">
        <authorList>
            <consortium name="RefSeq"/>
        </authorList>
    </citation>
    <scope>IDENTIFICATION</scope>
    <source>
        <tissue evidence="4">Silk gland</tissue>
    </source>
</reference>
<dbReference type="GO" id="GO:0008270">
    <property type="term" value="F:zinc ion binding"/>
    <property type="evidence" value="ECO:0007669"/>
    <property type="project" value="InterPro"/>
</dbReference>
<name>A0A6J2K4B1_BOMMA</name>
<dbReference type="GO" id="GO:0003676">
    <property type="term" value="F:nucleic acid binding"/>
    <property type="evidence" value="ECO:0007669"/>
    <property type="project" value="InterPro"/>
</dbReference>
<dbReference type="PANTHER" id="PTHR46786">
    <property type="entry name" value="ZINC FINGER MATRIN-TYPE PROTEIN 3"/>
    <property type="match status" value="1"/>
</dbReference>
<keyword evidence="3" id="KW-1185">Reference proteome</keyword>
<dbReference type="Pfam" id="PF12874">
    <property type="entry name" value="zf-met"/>
    <property type="match status" value="2"/>
</dbReference>
<dbReference type="InterPro" id="IPR003604">
    <property type="entry name" value="Matrin/U1-like-C_Znf_C2H2"/>
</dbReference>
<proteinExistence type="predicted"/>
<feature type="region of interest" description="Disordered" evidence="1">
    <location>
        <begin position="306"/>
        <end position="330"/>
    </location>
</feature>
<dbReference type="OrthoDB" id="434647at2759"/>
<evidence type="ECO:0000313" key="4">
    <source>
        <dbReference type="RefSeq" id="XP_028037106.1"/>
    </source>
</evidence>
<dbReference type="AlphaFoldDB" id="A0A6J2K4B1"/>
<organism evidence="3 4">
    <name type="scientific">Bombyx mandarina</name>
    <name type="common">Wild silk moth</name>
    <name type="synonym">Wild silkworm</name>
    <dbReference type="NCBI Taxonomy" id="7092"/>
    <lineage>
        <taxon>Eukaryota</taxon>
        <taxon>Metazoa</taxon>
        <taxon>Ecdysozoa</taxon>
        <taxon>Arthropoda</taxon>
        <taxon>Hexapoda</taxon>
        <taxon>Insecta</taxon>
        <taxon>Pterygota</taxon>
        <taxon>Neoptera</taxon>
        <taxon>Endopterygota</taxon>
        <taxon>Lepidoptera</taxon>
        <taxon>Glossata</taxon>
        <taxon>Ditrysia</taxon>
        <taxon>Bombycoidea</taxon>
        <taxon>Bombycidae</taxon>
        <taxon>Bombycinae</taxon>
        <taxon>Bombyx</taxon>
    </lineage>
</organism>
<feature type="region of interest" description="Disordered" evidence="1">
    <location>
        <begin position="364"/>
        <end position="430"/>
    </location>
</feature>
<feature type="domain" description="U1-type" evidence="2">
    <location>
        <begin position="186"/>
        <end position="220"/>
    </location>
</feature>
<dbReference type="CTD" id="109578"/>
<dbReference type="SMART" id="SM00451">
    <property type="entry name" value="ZnF_U1"/>
    <property type="match status" value="3"/>
</dbReference>
<dbReference type="PANTHER" id="PTHR46786:SF1">
    <property type="entry name" value="ZINC FINGER MATRIN-TYPE PROTEIN 3"/>
    <property type="match status" value="1"/>
</dbReference>
<feature type="compositionally biased region" description="Basic and acidic residues" evidence="1">
    <location>
        <begin position="310"/>
        <end position="330"/>
    </location>
</feature>
<dbReference type="KEGG" id="bman:114248155"/>
<dbReference type="InterPro" id="IPR013087">
    <property type="entry name" value="Znf_C2H2_type"/>
</dbReference>
<dbReference type="Proteomes" id="UP000504629">
    <property type="component" value="Unplaced"/>
</dbReference>
<gene>
    <name evidence="4" type="primary">LOC114248155</name>
</gene>
<dbReference type="GeneID" id="114248155"/>
<dbReference type="Gene3D" id="3.30.160.60">
    <property type="entry name" value="Classic Zinc Finger"/>
    <property type="match status" value="3"/>
</dbReference>
<evidence type="ECO:0000259" key="2">
    <source>
        <dbReference type="SMART" id="SM00451"/>
    </source>
</evidence>
<dbReference type="InterPro" id="IPR036236">
    <property type="entry name" value="Znf_C2H2_sf"/>
</dbReference>
<protein>
    <submittedName>
        <fullName evidence="4">Zinc finger protein on ecdysone puffs-like</fullName>
    </submittedName>
</protein>
<feature type="domain" description="U1-type" evidence="2">
    <location>
        <begin position="267"/>
        <end position="301"/>
    </location>
</feature>
<dbReference type="RefSeq" id="XP_028037106.1">
    <property type="nucleotide sequence ID" value="XM_028181305.1"/>
</dbReference>